<dbReference type="Proteomes" id="UP001603857">
    <property type="component" value="Unassembled WGS sequence"/>
</dbReference>
<evidence type="ECO:0000256" key="5">
    <source>
        <dbReference type="ARBA" id="ARBA00022989"/>
    </source>
</evidence>
<feature type="transmembrane region" description="Helical" evidence="10">
    <location>
        <begin position="266"/>
        <end position="289"/>
    </location>
</feature>
<sequence>MGFLELLSVASLPVIKVLLVTAIGLFLALDNISILGEDARNTVNQLVFYVFNPSLVGTNLAKTITFESVVQLWFMPVNIFATFIIGSALGWILIKMTRPPKPMEGLILGCCSAVDLRIIKASDLSAVLPLSDRNLGYFPIIIVPAICEESGSPFGDPSVCFQYGMAYASLSMAIGAVFIWSYVYNIMRISLSSIKREDTTIDDSSLLKASGEISVSHQDNVSETLNPTKDAMDDAYTLLLPEAESKEKVSVSSKIKQRLRTILDNINLKAMFAPSTLGAIAGFMIGVISPLRNFIIGSNAPLHVIEESVSTLGEVAVPTLTLIMGANLLIGMKGTSTPIWTIVGIIAVRYILLPLLGVAVVKGAIHFRLVHSDALYQFMLLLQYALPPAMNIGTMAQLFGAGKSECSVIMLWTYALASVAVTLWSRMGEKYKRLPKLLQFGVVGYVAGFLS</sequence>
<evidence type="ECO:0000256" key="1">
    <source>
        <dbReference type="ARBA" id="ARBA00004477"/>
    </source>
</evidence>
<organism evidence="11 12">
    <name type="scientific">Flemingia macrophylla</name>
    <dbReference type="NCBI Taxonomy" id="520843"/>
    <lineage>
        <taxon>Eukaryota</taxon>
        <taxon>Viridiplantae</taxon>
        <taxon>Streptophyta</taxon>
        <taxon>Embryophyta</taxon>
        <taxon>Tracheophyta</taxon>
        <taxon>Spermatophyta</taxon>
        <taxon>Magnoliopsida</taxon>
        <taxon>eudicotyledons</taxon>
        <taxon>Gunneridae</taxon>
        <taxon>Pentapetalae</taxon>
        <taxon>rosids</taxon>
        <taxon>fabids</taxon>
        <taxon>Fabales</taxon>
        <taxon>Fabaceae</taxon>
        <taxon>Papilionoideae</taxon>
        <taxon>50 kb inversion clade</taxon>
        <taxon>NPAAA clade</taxon>
        <taxon>indigoferoid/millettioid clade</taxon>
        <taxon>Phaseoleae</taxon>
        <taxon>Flemingia</taxon>
    </lineage>
</organism>
<feature type="transmembrane region" description="Helical" evidence="10">
    <location>
        <begin position="381"/>
        <end position="401"/>
    </location>
</feature>
<comment type="similarity">
    <text evidence="9">Belongs to the auxin efflux carrier (TC 2.A.69.2) family.</text>
</comment>
<dbReference type="PANTHER" id="PTHR31651">
    <property type="match status" value="1"/>
</dbReference>
<dbReference type="InterPro" id="IPR004776">
    <property type="entry name" value="Mem_transp_PIN-like"/>
</dbReference>
<evidence type="ECO:0000256" key="2">
    <source>
        <dbReference type="ARBA" id="ARBA00022448"/>
    </source>
</evidence>
<evidence type="ECO:0000256" key="3">
    <source>
        <dbReference type="ARBA" id="ARBA00022692"/>
    </source>
</evidence>
<accession>A0ABD1MEB1</accession>
<evidence type="ECO:0000256" key="4">
    <source>
        <dbReference type="ARBA" id="ARBA00022824"/>
    </source>
</evidence>
<evidence type="ECO:0000256" key="7">
    <source>
        <dbReference type="ARBA" id="ARBA00023294"/>
    </source>
</evidence>
<protein>
    <submittedName>
        <fullName evidence="11">Uncharacterized protein</fullName>
    </submittedName>
</protein>
<keyword evidence="12" id="KW-1185">Reference proteome</keyword>
<keyword evidence="4" id="KW-0256">Endoplasmic reticulum</keyword>
<dbReference type="Pfam" id="PF03547">
    <property type="entry name" value="Mem_trans"/>
    <property type="match status" value="2"/>
</dbReference>
<comment type="caution">
    <text evidence="11">The sequence shown here is derived from an EMBL/GenBank/DDBJ whole genome shotgun (WGS) entry which is preliminary data.</text>
</comment>
<keyword evidence="6 10" id="KW-0472">Membrane</keyword>
<comment type="subcellular location">
    <subcellularLocation>
        <location evidence="1">Endoplasmic reticulum membrane</location>
        <topology evidence="1">Multi-pass membrane protein</topology>
    </subcellularLocation>
</comment>
<feature type="transmembrane region" description="Helical" evidence="10">
    <location>
        <begin position="339"/>
        <end position="361"/>
    </location>
</feature>
<dbReference type="PANTHER" id="PTHR31651:SF33">
    <property type="entry name" value="PROTEIN PIN-LIKES 1"/>
    <property type="match status" value="1"/>
</dbReference>
<keyword evidence="3 10" id="KW-0812">Transmembrane</keyword>
<feature type="transmembrane region" description="Helical" evidence="10">
    <location>
        <begin position="6"/>
        <end position="29"/>
    </location>
</feature>
<proteinExistence type="inferred from homology"/>
<feature type="transmembrane region" description="Helical" evidence="10">
    <location>
        <begin position="165"/>
        <end position="187"/>
    </location>
</feature>
<dbReference type="GO" id="GO:0005789">
    <property type="term" value="C:endoplasmic reticulum membrane"/>
    <property type="evidence" value="ECO:0007669"/>
    <property type="project" value="UniProtKB-SubCell"/>
</dbReference>
<evidence type="ECO:0000313" key="11">
    <source>
        <dbReference type="EMBL" id="KAL2334139.1"/>
    </source>
</evidence>
<evidence type="ECO:0000256" key="8">
    <source>
        <dbReference type="ARBA" id="ARBA00025100"/>
    </source>
</evidence>
<name>A0ABD1MEB1_9FABA</name>
<evidence type="ECO:0000256" key="9">
    <source>
        <dbReference type="ARBA" id="ARBA00025752"/>
    </source>
</evidence>
<gene>
    <name evidence="11" type="ORF">Fmac_015352</name>
</gene>
<keyword evidence="5 10" id="KW-1133">Transmembrane helix</keyword>
<dbReference type="AlphaFoldDB" id="A0ABD1MEB1"/>
<dbReference type="GO" id="GO:0009734">
    <property type="term" value="P:auxin-activated signaling pathway"/>
    <property type="evidence" value="ECO:0007669"/>
    <property type="project" value="UniProtKB-KW"/>
</dbReference>
<evidence type="ECO:0000256" key="10">
    <source>
        <dbReference type="SAM" id="Phobius"/>
    </source>
</evidence>
<keyword evidence="7" id="KW-0927">Auxin signaling pathway</keyword>
<feature type="transmembrane region" description="Helical" evidence="10">
    <location>
        <begin position="72"/>
        <end position="94"/>
    </location>
</feature>
<evidence type="ECO:0000256" key="6">
    <source>
        <dbReference type="ARBA" id="ARBA00023136"/>
    </source>
</evidence>
<dbReference type="InterPro" id="IPR045033">
    <property type="entry name" value="PILS1/3/4/5/7"/>
</dbReference>
<keyword evidence="2" id="KW-0813">Transport</keyword>
<comment type="function">
    <text evidence="8">Involved in cellular auxin homeostasis by regulating auxin metabolism. Regulates intracellular auxin accumulation at the endoplasmic reticulum and thus auxin availability for nuclear auxin signaling.</text>
</comment>
<dbReference type="EMBL" id="JBGMDY010000005">
    <property type="protein sequence ID" value="KAL2334139.1"/>
    <property type="molecule type" value="Genomic_DNA"/>
</dbReference>
<feature type="transmembrane region" description="Helical" evidence="10">
    <location>
        <begin position="408"/>
        <end position="427"/>
    </location>
</feature>
<evidence type="ECO:0000313" key="12">
    <source>
        <dbReference type="Proteomes" id="UP001603857"/>
    </source>
</evidence>
<reference evidence="11 12" key="1">
    <citation type="submission" date="2024-08" db="EMBL/GenBank/DDBJ databases">
        <title>Insights into the chromosomal genome structure of Flemingia macrophylla.</title>
        <authorList>
            <person name="Ding Y."/>
            <person name="Zhao Y."/>
            <person name="Bi W."/>
            <person name="Wu M."/>
            <person name="Zhao G."/>
            <person name="Gong Y."/>
            <person name="Li W."/>
            <person name="Zhang P."/>
        </authorList>
    </citation>
    <scope>NUCLEOTIDE SEQUENCE [LARGE SCALE GENOMIC DNA]</scope>
    <source>
        <strain evidence="11">DYQJB</strain>
        <tissue evidence="11">Leaf</tissue>
    </source>
</reference>